<dbReference type="InterPro" id="IPR025649">
    <property type="entry name" value="DUF4360"/>
</dbReference>
<dbReference type="Pfam" id="PF14273">
    <property type="entry name" value="DUF4360"/>
    <property type="match status" value="1"/>
</dbReference>
<keyword evidence="1" id="KW-0732">Signal</keyword>
<keyword evidence="3" id="KW-1185">Reference proteome</keyword>
<feature type="chain" id="PRO_5016745104" description="Secreted protein" evidence="1">
    <location>
        <begin position="17"/>
        <end position="211"/>
    </location>
</feature>
<dbReference type="EMBL" id="NPIC01000007">
    <property type="protein sequence ID" value="RDL34411.1"/>
    <property type="molecule type" value="Genomic_DNA"/>
</dbReference>
<comment type="caution">
    <text evidence="2">The sequence shown here is derived from an EMBL/GenBank/DDBJ whole genome shotgun (WGS) entry which is preliminary data.</text>
</comment>
<accession>A0A370TGT5</accession>
<dbReference type="Proteomes" id="UP000254866">
    <property type="component" value="Unassembled WGS sequence"/>
</dbReference>
<protein>
    <recommendedName>
        <fullName evidence="4">Secreted protein</fullName>
    </recommendedName>
</protein>
<dbReference type="OrthoDB" id="152248at2759"/>
<evidence type="ECO:0000313" key="2">
    <source>
        <dbReference type="EMBL" id="RDL34411.1"/>
    </source>
</evidence>
<gene>
    <name evidence="2" type="ORF">BP5553_07539</name>
</gene>
<evidence type="ECO:0000313" key="3">
    <source>
        <dbReference type="Proteomes" id="UP000254866"/>
    </source>
</evidence>
<dbReference type="STRING" id="2656787.A0A370TGT5"/>
<proteinExistence type="predicted"/>
<dbReference type="GeneID" id="43600388"/>
<dbReference type="PANTHER" id="PTHR38847">
    <property type="match status" value="1"/>
</dbReference>
<dbReference type="RefSeq" id="XP_031867393.1">
    <property type="nucleotide sequence ID" value="XM_032016162.1"/>
</dbReference>
<feature type="signal peptide" evidence="1">
    <location>
        <begin position="1"/>
        <end position="16"/>
    </location>
</feature>
<organism evidence="2 3">
    <name type="scientific">Venustampulla echinocandica</name>
    <dbReference type="NCBI Taxonomy" id="2656787"/>
    <lineage>
        <taxon>Eukaryota</taxon>
        <taxon>Fungi</taxon>
        <taxon>Dikarya</taxon>
        <taxon>Ascomycota</taxon>
        <taxon>Pezizomycotina</taxon>
        <taxon>Leotiomycetes</taxon>
        <taxon>Helotiales</taxon>
        <taxon>Pleuroascaceae</taxon>
        <taxon>Venustampulla</taxon>
    </lineage>
</organism>
<sequence>MFAKLLTLALAATAYALPATSAPAVTPDPSQVSIAGITYGGTGCPQGSVGSYISGDRQTFTLIFDRYVASLGPGVAITENRKNCQLNINLKYPGGFQYSVFNTVYRGYIGIDAGVSGVQSTTFYFSGGTYPTSSQTTTSTTFKGPLDGNYEVSDNADLTSTVWSPCGASVGLNLNSQVRLTSSSGTATGQITSDSIDGHLTFVVGVKWQKC</sequence>
<evidence type="ECO:0008006" key="4">
    <source>
        <dbReference type="Google" id="ProtNLM"/>
    </source>
</evidence>
<reference evidence="2 3" key="1">
    <citation type="journal article" date="2018" name="IMA Fungus">
        <title>IMA Genome-F 9: Draft genome sequence of Annulohypoxylon stygium, Aspergillus mulundensis, Berkeleyomyces basicola (syn. Thielaviopsis basicola), Ceratocystis smalleyi, two Cercospora beticola strains, Coleophoma cylindrospora, Fusarium fracticaudum, Phialophora cf. hyalina, and Morchella septimelata.</title>
        <authorList>
            <person name="Wingfield B.D."/>
            <person name="Bills G.F."/>
            <person name="Dong Y."/>
            <person name="Huang W."/>
            <person name="Nel W.J."/>
            <person name="Swalarsk-Parry B.S."/>
            <person name="Vaghefi N."/>
            <person name="Wilken P.M."/>
            <person name="An Z."/>
            <person name="de Beer Z.W."/>
            <person name="De Vos L."/>
            <person name="Chen L."/>
            <person name="Duong T.A."/>
            <person name="Gao Y."/>
            <person name="Hammerbacher A."/>
            <person name="Kikkert J.R."/>
            <person name="Li Y."/>
            <person name="Li H."/>
            <person name="Li K."/>
            <person name="Li Q."/>
            <person name="Liu X."/>
            <person name="Ma X."/>
            <person name="Naidoo K."/>
            <person name="Pethybridge S.J."/>
            <person name="Sun J."/>
            <person name="Steenkamp E.T."/>
            <person name="van der Nest M.A."/>
            <person name="van Wyk S."/>
            <person name="Wingfield M.J."/>
            <person name="Xiong C."/>
            <person name="Yue Q."/>
            <person name="Zhang X."/>
        </authorList>
    </citation>
    <scope>NUCLEOTIDE SEQUENCE [LARGE SCALE GENOMIC DNA]</scope>
    <source>
        <strain evidence="2 3">BP 5553</strain>
    </source>
</reference>
<evidence type="ECO:0000256" key="1">
    <source>
        <dbReference type="SAM" id="SignalP"/>
    </source>
</evidence>
<dbReference type="AlphaFoldDB" id="A0A370TGT5"/>
<name>A0A370TGT5_9HELO</name>
<dbReference type="PANTHER" id="PTHR38847:SF1">
    <property type="entry name" value="PSEUDOURIDINE SYNTHASE RSUA_RLUA-LIKE DOMAIN-CONTAINING PROTEIN"/>
    <property type="match status" value="1"/>
</dbReference>